<dbReference type="SUPFAM" id="SSF53335">
    <property type="entry name" value="S-adenosyl-L-methionine-dependent methyltransferases"/>
    <property type="match status" value="1"/>
</dbReference>
<dbReference type="Proteomes" id="UP000321617">
    <property type="component" value="Unassembled WGS sequence"/>
</dbReference>
<evidence type="ECO:0000313" key="6">
    <source>
        <dbReference type="Proteomes" id="UP000321617"/>
    </source>
</evidence>
<dbReference type="GO" id="GO:0008170">
    <property type="term" value="F:N-methyltransferase activity"/>
    <property type="evidence" value="ECO:0007669"/>
    <property type="project" value="InterPro"/>
</dbReference>
<proteinExistence type="inferred from homology"/>
<organism evidence="5 6">
    <name type="scientific">Stackebrandtia albiflava</name>
    <dbReference type="NCBI Taxonomy" id="406432"/>
    <lineage>
        <taxon>Bacteria</taxon>
        <taxon>Bacillati</taxon>
        <taxon>Actinomycetota</taxon>
        <taxon>Actinomycetes</taxon>
        <taxon>Glycomycetales</taxon>
        <taxon>Glycomycetaceae</taxon>
        <taxon>Stackebrandtia</taxon>
    </lineage>
</organism>
<dbReference type="Pfam" id="PF01555">
    <property type="entry name" value="N6_N4_Mtase"/>
    <property type="match status" value="1"/>
</dbReference>
<evidence type="ECO:0000256" key="2">
    <source>
        <dbReference type="ARBA" id="ARBA00022679"/>
    </source>
</evidence>
<dbReference type="PANTHER" id="PTHR14911">
    <property type="entry name" value="THUMP DOMAIN-CONTAINING"/>
    <property type="match status" value="1"/>
</dbReference>
<dbReference type="EMBL" id="VLLL01000010">
    <property type="protein sequence ID" value="TWJ07707.1"/>
    <property type="molecule type" value="Genomic_DNA"/>
</dbReference>
<evidence type="ECO:0000256" key="3">
    <source>
        <dbReference type="RuleBase" id="RU362026"/>
    </source>
</evidence>
<dbReference type="GO" id="GO:0003677">
    <property type="term" value="F:DNA binding"/>
    <property type="evidence" value="ECO:0007669"/>
    <property type="project" value="InterPro"/>
</dbReference>
<keyword evidence="1 5" id="KW-0489">Methyltransferase</keyword>
<keyword evidence="6" id="KW-1185">Reference proteome</keyword>
<reference evidence="5 6" key="1">
    <citation type="journal article" date="2013" name="Stand. Genomic Sci.">
        <title>Genomic Encyclopedia of Type Strains, Phase I: The one thousand microbial genomes (KMG-I) project.</title>
        <authorList>
            <person name="Kyrpides N.C."/>
            <person name="Woyke T."/>
            <person name="Eisen J.A."/>
            <person name="Garrity G."/>
            <person name="Lilburn T.G."/>
            <person name="Beck B.J."/>
            <person name="Whitman W.B."/>
            <person name="Hugenholtz P."/>
            <person name="Klenk H.P."/>
        </authorList>
    </citation>
    <scope>NUCLEOTIDE SEQUENCE [LARGE SCALE GENOMIC DNA]</scope>
    <source>
        <strain evidence="5 6">DSM 45044</strain>
    </source>
</reference>
<gene>
    <name evidence="5" type="ORF">LX16_4867</name>
</gene>
<sequence length="286" mass="31460">MTRQPITTVWTCGQLSPRTQRLHRYTRSSIEHPAKMFPHIARHAIAAYTSPGDLVVDPMCGIGTTLVEAIELGRPAIGIEYEPAWTGTAAANLYLARQRVPDAPASDVITGDARQLPVLLPQDAVGRVKLILTSPPYGQLTHGRVRQNAQGRILKLSNRYGPHRNDRSQLAHRGLPALIDGLTEVFTACGQVLAPDGLLVLAVRPWVEQGRLVDFPSMMVDAATTAGLAITQRCAAILARWNHHTQTLEPHHTFFALHNTRQARANGRPAHLIVHEDILVFGRRTV</sequence>
<name>A0A562UQ25_9ACTN</name>
<comment type="caution">
    <text evidence="5">The sequence shown here is derived from an EMBL/GenBank/DDBJ whole genome shotgun (WGS) entry which is preliminary data.</text>
</comment>
<evidence type="ECO:0000256" key="1">
    <source>
        <dbReference type="ARBA" id="ARBA00022603"/>
    </source>
</evidence>
<dbReference type="PRINTS" id="PR00508">
    <property type="entry name" value="S21N4MTFRASE"/>
</dbReference>
<dbReference type="RefSeq" id="WP_147143796.1">
    <property type="nucleotide sequence ID" value="NZ_BAABIJ010000006.1"/>
</dbReference>
<protein>
    <recommendedName>
        <fullName evidence="3">Methyltransferase</fullName>
        <ecNumber evidence="3">2.1.1.-</ecNumber>
    </recommendedName>
</protein>
<accession>A0A562UQ25</accession>
<dbReference type="InterPro" id="IPR029063">
    <property type="entry name" value="SAM-dependent_MTases_sf"/>
</dbReference>
<dbReference type="InterPro" id="IPR001091">
    <property type="entry name" value="RM_Methyltransferase"/>
</dbReference>
<dbReference type="OrthoDB" id="9773060at2"/>
<evidence type="ECO:0000259" key="4">
    <source>
        <dbReference type="Pfam" id="PF01555"/>
    </source>
</evidence>
<keyword evidence="2" id="KW-0808">Transferase</keyword>
<dbReference type="InterPro" id="IPR002941">
    <property type="entry name" value="DNA_methylase_N4/N6"/>
</dbReference>
<dbReference type="Gene3D" id="3.40.50.150">
    <property type="entry name" value="Vaccinia Virus protein VP39"/>
    <property type="match status" value="2"/>
</dbReference>
<dbReference type="GO" id="GO:0016423">
    <property type="term" value="F:tRNA (guanine) methyltransferase activity"/>
    <property type="evidence" value="ECO:0007669"/>
    <property type="project" value="TreeGrafter"/>
</dbReference>
<dbReference type="GO" id="GO:0030488">
    <property type="term" value="P:tRNA methylation"/>
    <property type="evidence" value="ECO:0007669"/>
    <property type="project" value="TreeGrafter"/>
</dbReference>
<evidence type="ECO:0000313" key="5">
    <source>
        <dbReference type="EMBL" id="TWJ07707.1"/>
    </source>
</evidence>
<feature type="domain" description="DNA methylase N-4/N-6" evidence="4">
    <location>
        <begin position="4"/>
        <end position="83"/>
    </location>
</feature>
<dbReference type="PANTHER" id="PTHR14911:SF13">
    <property type="entry name" value="TRNA (GUANINE(6)-N2)-METHYLTRANSFERASE THUMP3"/>
    <property type="match status" value="1"/>
</dbReference>
<dbReference type="EC" id="2.1.1.-" evidence="3"/>
<dbReference type="AlphaFoldDB" id="A0A562UQ25"/>
<comment type="similarity">
    <text evidence="3">Belongs to the N(4)/N(6)-methyltransferase family.</text>
</comment>